<reference evidence="4 5" key="1">
    <citation type="journal article" date="2008" name="PLoS Genet.">
        <title>Complete genome sequence of the complex carbohydrate-degrading marine bacterium, Saccharophagus degradans strain 2-40 T.</title>
        <authorList>
            <person name="Weiner R.M."/>
            <person name="Taylor L.E.II."/>
            <person name="Henrissat B."/>
            <person name="Hauser L."/>
            <person name="Land M."/>
            <person name="Coutinho P.M."/>
            <person name="Rancurel C."/>
            <person name="Saunders E.H."/>
            <person name="Longmire A.G."/>
            <person name="Zhang H."/>
            <person name="Bayer E.A."/>
            <person name="Gilbert H.J."/>
            <person name="Larimer F."/>
            <person name="Zhulin I.B."/>
            <person name="Ekborg N.A."/>
            <person name="Lamed R."/>
            <person name="Richardson P.M."/>
            <person name="Borovok I."/>
            <person name="Hutcheson S."/>
        </authorList>
    </citation>
    <scope>NUCLEOTIDE SEQUENCE [LARGE SCALE GENOMIC DNA]</scope>
    <source>
        <strain evidence="5">2-40 / ATCC 43961 / DSM 17024</strain>
    </source>
</reference>
<dbReference type="InterPro" id="IPR027385">
    <property type="entry name" value="Beta-barrel_OMP"/>
</dbReference>
<protein>
    <submittedName>
        <fullName evidence="4">OmpA-like transmembrane region</fullName>
    </submittedName>
</protein>
<dbReference type="AlphaFoldDB" id="Q21J33"/>
<gene>
    <name evidence="4" type="ordered locus">Sde_2036</name>
</gene>
<evidence type="ECO:0000259" key="3">
    <source>
        <dbReference type="Pfam" id="PF13505"/>
    </source>
</evidence>
<keyword evidence="1 2" id="KW-0732">Signal</keyword>
<feature type="domain" description="Outer membrane protein beta-barrel" evidence="3">
    <location>
        <begin position="16"/>
        <end position="191"/>
    </location>
</feature>
<accession>Q21J33</accession>
<dbReference type="InterPro" id="IPR011250">
    <property type="entry name" value="OMP/PagP_B-barrel"/>
</dbReference>
<evidence type="ECO:0000256" key="1">
    <source>
        <dbReference type="ARBA" id="ARBA00022729"/>
    </source>
</evidence>
<dbReference type="OrthoDB" id="6387177at2"/>
<keyword evidence="4" id="KW-0472">Membrane</keyword>
<name>Q21J33_SACD2</name>
<dbReference type="HOGENOM" id="CLU_1460629_0_0_6"/>
<keyword evidence="5" id="KW-1185">Reference proteome</keyword>
<dbReference type="Proteomes" id="UP000001947">
    <property type="component" value="Chromosome"/>
</dbReference>
<evidence type="ECO:0000256" key="2">
    <source>
        <dbReference type="SAM" id="SignalP"/>
    </source>
</evidence>
<feature type="signal peptide" evidence="2">
    <location>
        <begin position="1"/>
        <end position="26"/>
    </location>
</feature>
<organism evidence="4 5">
    <name type="scientific">Saccharophagus degradans (strain 2-40 / ATCC 43961 / DSM 17024)</name>
    <dbReference type="NCBI Taxonomy" id="203122"/>
    <lineage>
        <taxon>Bacteria</taxon>
        <taxon>Pseudomonadati</taxon>
        <taxon>Pseudomonadota</taxon>
        <taxon>Gammaproteobacteria</taxon>
        <taxon>Cellvibrionales</taxon>
        <taxon>Cellvibrionaceae</taxon>
        <taxon>Saccharophagus</taxon>
    </lineage>
</organism>
<evidence type="ECO:0000313" key="5">
    <source>
        <dbReference type="Proteomes" id="UP000001947"/>
    </source>
</evidence>
<dbReference type="GeneID" id="98613708"/>
<sequence>MTKLLAKAQILILIGSVLALSQGAMADRERGVYIGGGLGQADIGVDNFLGGKIPVKTAELFAGYKYNNWLGLEVRMGASLRDETYALDSTSPTGRIELASLWINQYRSIYYRPEITNDIAKIYGLIGMTLAQTTSTIKDVDYHASAEGNSYGIGAGLILNEKTYFNLEYRILIETEIDTFSIIGFNVDYRF</sequence>
<proteinExistence type="predicted"/>
<dbReference type="KEGG" id="sde:Sde_2036"/>
<dbReference type="Pfam" id="PF13505">
    <property type="entry name" value="OMP_b-brl"/>
    <property type="match status" value="1"/>
</dbReference>
<feature type="chain" id="PRO_5004200347" evidence="2">
    <location>
        <begin position="27"/>
        <end position="191"/>
    </location>
</feature>
<dbReference type="eggNOG" id="COG3637">
    <property type="taxonomic scope" value="Bacteria"/>
</dbReference>
<dbReference type="Gene3D" id="2.40.160.20">
    <property type="match status" value="1"/>
</dbReference>
<dbReference type="SUPFAM" id="SSF56925">
    <property type="entry name" value="OMPA-like"/>
    <property type="match status" value="1"/>
</dbReference>
<dbReference type="STRING" id="203122.Sde_2036"/>
<evidence type="ECO:0000313" key="4">
    <source>
        <dbReference type="EMBL" id="ABD81296.1"/>
    </source>
</evidence>
<dbReference type="EMBL" id="CP000282">
    <property type="protein sequence ID" value="ABD81296.1"/>
    <property type="molecule type" value="Genomic_DNA"/>
</dbReference>
<keyword evidence="4" id="KW-0812">Transmembrane</keyword>
<dbReference type="RefSeq" id="WP_011468514.1">
    <property type="nucleotide sequence ID" value="NC_007912.1"/>
</dbReference>